<evidence type="ECO:0000259" key="5">
    <source>
        <dbReference type="Pfam" id="PF26238"/>
    </source>
</evidence>
<comment type="caution">
    <text evidence="6">The sequence shown here is derived from an EMBL/GenBank/DDBJ whole genome shotgun (WGS) entry which is preliminary data.</text>
</comment>
<evidence type="ECO:0000259" key="3">
    <source>
        <dbReference type="Pfam" id="PF26236"/>
    </source>
</evidence>
<protein>
    <submittedName>
        <fullName evidence="6">Uncharacterized protein</fullName>
    </submittedName>
</protein>
<reference evidence="6 7" key="1">
    <citation type="submission" date="2017-08" db="EMBL/GenBank/DDBJ databases">
        <title>The strain WRN001 was isolated from Binhai saline alkaline soil, Tianjin, China.</title>
        <authorList>
            <person name="Liu D."/>
            <person name="Zhang G."/>
        </authorList>
    </citation>
    <scope>NUCLEOTIDE SEQUENCE [LARGE SCALE GENOMIC DNA]</scope>
    <source>
        <strain evidence="6 7">WN019</strain>
    </source>
</reference>
<dbReference type="InterPro" id="IPR058675">
    <property type="entry name" value="DUF8054_C"/>
</dbReference>
<evidence type="ECO:0000313" key="7">
    <source>
        <dbReference type="Proteomes" id="UP000218083"/>
    </source>
</evidence>
<dbReference type="OrthoDB" id="292134at2157"/>
<feature type="transmembrane region" description="Helical" evidence="2">
    <location>
        <begin position="47"/>
        <end position="65"/>
    </location>
</feature>
<proteinExistence type="predicted"/>
<dbReference type="EMBL" id="NSKC01000008">
    <property type="protein sequence ID" value="PAU82849.1"/>
    <property type="molecule type" value="Genomic_DNA"/>
</dbReference>
<organism evidence="6 7">
    <name type="scientific">Halorubrum salipaludis</name>
    <dbReference type="NCBI Taxonomy" id="2032630"/>
    <lineage>
        <taxon>Archaea</taxon>
        <taxon>Methanobacteriati</taxon>
        <taxon>Methanobacteriota</taxon>
        <taxon>Stenosarchaea group</taxon>
        <taxon>Halobacteria</taxon>
        <taxon>Halobacteriales</taxon>
        <taxon>Haloferacaceae</taxon>
        <taxon>Halorubrum</taxon>
    </lineage>
</organism>
<evidence type="ECO:0000313" key="6">
    <source>
        <dbReference type="EMBL" id="PAU82849.1"/>
    </source>
</evidence>
<keyword evidence="7" id="KW-1185">Reference proteome</keyword>
<dbReference type="InterPro" id="IPR058775">
    <property type="entry name" value="DUF8054_M"/>
</dbReference>
<gene>
    <name evidence="6" type="ORF">CK500_12000</name>
</gene>
<keyword evidence="2" id="KW-1133">Transmembrane helix</keyword>
<evidence type="ECO:0000256" key="2">
    <source>
        <dbReference type="SAM" id="Phobius"/>
    </source>
</evidence>
<keyword evidence="2" id="KW-0812">Transmembrane</keyword>
<feature type="domain" description="DUF8054" evidence="4">
    <location>
        <begin position="267"/>
        <end position="306"/>
    </location>
</feature>
<feature type="domain" description="DUF8054" evidence="3">
    <location>
        <begin position="8"/>
        <end position="88"/>
    </location>
</feature>
<name>A0A2A2FE07_9EURY</name>
<dbReference type="RefSeq" id="WP_095637462.1">
    <property type="nucleotide sequence ID" value="NZ_NSKC01000008.1"/>
</dbReference>
<dbReference type="Pfam" id="PF26236">
    <property type="entry name" value="DUF8054_N"/>
    <property type="match status" value="1"/>
</dbReference>
<sequence>MSATSEVIDRLRQPEYVGENRCVPCTVVNSIIALLLAGAVALAWPPAGAGVLLLSAAAIYLRGYLVPGTPELTRRYLPERALRAFGKEETIVRRRSPAAEPTEAERDVPDASDGGDDAGASAVSDAADDSDTAEVSAPADPSEVEAMLRESGVVEDDPDADDLRLTAEFREVWWRRIRRFRGDDEAAKRRLGAVLDLDPDVLGFEAGDRGRFVVTLEGDPISRWDSDAAFYADLAVEPTLREWLPDWEGLGDRRRTELIAGMRAFLESCPACETTLTQVENVRKSCCSSDVVGVDVDCEACGARVFSGTYR</sequence>
<accession>A0A2A2FE07</accession>
<keyword evidence="2" id="KW-0472">Membrane</keyword>
<dbReference type="AlphaFoldDB" id="A0A2A2FE07"/>
<dbReference type="Proteomes" id="UP000218083">
    <property type="component" value="Unassembled WGS sequence"/>
</dbReference>
<evidence type="ECO:0000259" key="4">
    <source>
        <dbReference type="Pfam" id="PF26237"/>
    </source>
</evidence>
<feature type="domain" description="DUF8054" evidence="5">
    <location>
        <begin position="144"/>
        <end position="263"/>
    </location>
</feature>
<dbReference type="Pfam" id="PF26237">
    <property type="entry name" value="DUF8054_C"/>
    <property type="match status" value="1"/>
</dbReference>
<feature type="region of interest" description="Disordered" evidence="1">
    <location>
        <begin position="92"/>
        <end position="145"/>
    </location>
</feature>
<dbReference type="InterPro" id="IPR058674">
    <property type="entry name" value="DUF8054_N"/>
</dbReference>
<evidence type="ECO:0000256" key="1">
    <source>
        <dbReference type="SAM" id="MobiDB-lite"/>
    </source>
</evidence>
<feature type="transmembrane region" description="Helical" evidence="2">
    <location>
        <begin position="21"/>
        <end position="41"/>
    </location>
</feature>
<dbReference type="Pfam" id="PF26238">
    <property type="entry name" value="DUF8054_M"/>
    <property type="match status" value="1"/>
</dbReference>